<dbReference type="EMBL" id="BMAW01026054">
    <property type="protein sequence ID" value="GFT95192.1"/>
    <property type="molecule type" value="Genomic_DNA"/>
</dbReference>
<gene>
    <name evidence="1" type="ORF">NPIL_421541</name>
</gene>
<accession>A0A8X6UBZ8</accession>
<comment type="caution">
    <text evidence="1">The sequence shown here is derived from an EMBL/GenBank/DDBJ whole genome shotgun (WGS) entry which is preliminary data.</text>
</comment>
<sequence length="89" mass="10151">MYEKAKVDIAIAIIQAKDTVTNPEISSQVSLSLDSLVKSIRTLTNGLHFDYSEDVFIDYRKQLERSWRPSEGLLAESSGRSNHQFFLIM</sequence>
<proteinExistence type="predicted"/>
<evidence type="ECO:0000313" key="2">
    <source>
        <dbReference type="Proteomes" id="UP000887013"/>
    </source>
</evidence>
<name>A0A8X6UBZ8_NEPPI</name>
<keyword evidence="2" id="KW-1185">Reference proteome</keyword>
<evidence type="ECO:0000313" key="1">
    <source>
        <dbReference type="EMBL" id="GFT95192.1"/>
    </source>
</evidence>
<reference evidence="1" key="1">
    <citation type="submission" date="2020-08" db="EMBL/GenBank/DDBJ databases">
        <title>Multicomponent nature underlies the extraordinary mechanical properties of spider dragline silk.</title>
        <authorList>
            <person name="Kono N."/>
            <person name="Nakamura H."/>
            <person name="Mori M."/>
            <person name="Yoshida Y."/>
            <person name="Ohtoshi R."/>
            <person name="Malay A.D."/>
            <person name="Moran D.A.P."/>
            <person name="Tomita M."/>
            <person name="Numata K."/>
            <person name="Arakawa K."/>
        </authorList>
    </citation>
    <scope>NUCLEOTIDE SEQUENCE</scope>
</reference>
<protein>
    <submittedName>
        <fullName evidence="1">Uncharacterized protein</fullName>
    </submittedName>
</protein>
<organism evidence="1 2">
    <name type="scientific">Nephila pilipes</name>
    <name type="common">Giant wood spider</name>
    <name type="synonym">Nephila maculata</name>
    <dbReference type="NCBI Taxonomy" id="299642"/>
    <lineage>
        <taxon>Eukaryota</taxon>
        <taxon>Metazoa</taxon>
        <taxon>Ecdysozoa</taxon>
        <taxon>Arthropoda</taxon>
        <taxon>Chelicerata</taxon>
        <taxon>Arachnida</taxon>
        <taxon>Araneae</taxon>
        <taxon>Araneomorphae</taxon>
        <taxon>Entelegynae</taxon>
        <taxon>Araneoidea</taxon>
        <taxon>Nephilidae</taxon>
        <taxon>Nephila</taxon>
    </lineage>
</organism>
<dbReference type="AlphaFoldDB" id="A0A8X6UBZ8"/>
<dbReference type="Proteomes" id="UP000887013">
    <property type="component" value="Unassembled WGS sequence"/>
</dbReference>